<evidence type="ECO:0000256" key="1">
    <source>
        <dbReference type="SAM" id="MobiDB-lite"/>
    </source>
</evidence>
<dbReference type="CDD" id="cd02440">
    <property type="entry name" value="AdoMet_MTases"/>
    <property type="match status" value="1"/>
</dbReference>
<feature type="region of interest" description="Disordered" evidence="1">
    <location>
        <begin position="374"/>
        <end position="421"/>
    </location>
</feature>
<gene>
    <name evidence="2" type="ORF">Tco025E_07713</name>
</gene>
<dbReference type="EMBL" id="MKKU01000622">
    <property type="protein sequence ID" value="RNF05820.1"/>
    <property type="molecule type" value="Genomic_DNA"/>
</dbReference>
<dbReference type="GeneID" id="40321324"/>
<organism evidence="2 3">
    <name type="scientific">Trypanosoma conorhini</name>
    <dbReference type="NCBI Taxonomy" id="83891"/>
    <lineage>
        <taxon>Eukaryota</taxon>
        <taxon>Discoba</taxon>
        <taxon>Euglenozoa</taxon>
        <taxon>Kinetoplastea</taxon>
        <taxon>Metakinetoplastina</taxon>
        <taxon>Trypanosomatida</taxon>
        <taxon>Trypanosomatidae</taxon>
        <taxon>Trypanosoma</taxon>
    </lineage>
</organism>
<sequence length="804" mass="89709">MPSLPCLQRHSAAAVCVVSGVESRLALSTFSCSRRRASTMTAMTSEPVVCRRIYDCQKHVRGLLQETSAVFAPTARSRLRHGKAFPKRYCGARTLLELHEMSRHFVASLRATLFLPRDVVQEVDDFPMFLLSHFRRAVARAKEERPWSEGEIVEGFVDWMDMVLPASPSSGGEEEVVSFVELMRLVQSFVRYHHGVRWGGWATNTEWHRGGYLLHPWHDTYCPTSRSEQMPYVHLLQWLLRRRPAQDEEKRITDTGSRGAAGVELSARDGAMRWWGATEPFSPPSWRGEWSAGATVGFAALDCGCHSGYMTDLLLKAGAQHVVGVDVAAHALGSAEATLREHLRERRSTTSVAKTMRFIRCDLLPELESVAKEGEAEASPLMEEKNTLATAAARRRRQARHRRLPESPQASASIPAGATATEEGEVGPFDLLVFHPPMQPLLPPWPLVQESPNVFEYLPPGAEGHHPHSTLPALHRLLQQLLCSSKAQGVSHTQPRRCTTTTPLLQDGGYIAFVLPRAFDPKDILKYVSSSQSYSFNGGGYFASLSDAVTGALEGSYELVLRRRHSLAGMCDAGGDGVPRCDAVYLREFAHPQCQDRIRRELNAFYSTHQAVDLLVLRKKPVSDGSGVGARSGGDKRNESHGASSVRANRGDNPLPFDESFEYMEYIPADGPPPQHHWTAMTPTYSYLEDDFFGSNAATAGASSHKRNFLSVGHTASPVREENAEGPTANVSHAELQTLERNMQNYRSIFTGELKTRRRRRLRKMALQSVEKQEWYIDEKLVKSEGAKIDLLNELSRFDLQDWD</sequence>
<evidence type="ECO:0008006" key="4">
    <source>
        <dbReference type="Google" id="ProtNLM"/>
    </source>
</evidence>
<evidence type="ECO:0000313" key="3">
    <source>
        <dbReference type="Proteomes" id="UP000284403"/>
    </source>
</evidence>
<name>A0A3R7LYI6_9TRYP</name>
<dbReference type="OrthoDB" id="245628at2759"/>
<protein>
    <recommendedName>
        <fullName evidence="4">Methyltransferase domain-containing protein</fullName>
    </recommendedName>
</protein>
<proteinExistence type="predicted"/>
<dbReference type="RefSeq" id="XP_029225326.1">
    <property type="nucleotide sequence ID" value="XM_029374572.1"/>
</dbReference>
<dbReference type="SUPFAM" id="SSF53335">
    <property type="entry name" value="S-adenosyl-L-methionine-dependent methyltransferases"/>
    <property type="match status" value="1"/>
</dbReference>
<dbReference type="Proteomes" id="UP000284403">
    <property type="component" value="Unassembled WGS sequence"/>
</dbReference>
<dbReference type="InterPro" id="IPR029063">
    <property type="entry name" value="SAM-dependent_MTases_sf"/>
</dbReference>
<evidence type="ECO:0000313" key="2">
    <source>
        <dbReference type="EMBL" id="RNF05820.1"/>
    </source>
</evidence>
<feature type="compositionally biased region" description="Basic residues" evidence="1">
    <location>
        <begin position="393"/>
        <end position="403"/>
    </location>
</feature>
<feature type="region of interest" description="Disordered" evidence="1">
    <location>
        <begin position="623"/>
        <end position="654"/>
    </location>
</feature>
<comment type="caution">
    <text evidence="2">The sequence shown here is derived from an EMBL/GenBank/DDBJ whole genome shotgun (WGS) entry which is preliminary data.</text>
</comment>
<keyword evidence="3" id="KW-1185">Reference proteome</keyword>
<dbReference type="Gene3D" id="3.40.50.150">
    <property type="entry name" value="Vaccinia Virus protein VP39"/>
    <property type="match status" value="1"/>
</dbReference>
<accession>A0A3R7LYI6</accession>
<dbReference type="AlphaFoldDB" id="A0A3R7LYI6"/>
<reference evidence="2 3" key="1">
    <citation type="journal article" date="2018" name="BMC Genomics">
        <title>Genomic comparison of Trypanosoma conorhini and Trypanosoma rangeli to Trypanosoma cruzi strains of high and low virulence.</title>
        <authorList>
            <person name="Bradwell K.R."/>
            <person name="Koparde V.N."/>
            <person name="Matveyev A.V."/>
            <person name="Serrano M.G."/>
            <person name="Alves J.M."/>
            <person name="Parikh H."/>
            <person name="Huang B."/>
            <person name="Lee V."/>
            <person name="Espinosa-Alvarez O."/>
            <person name="Ortiz P.A."/>
            <person name="Costa-Martins A.G."/>
            <person name="Teixeira M.M."/>
            <person name="Buck G.A."/>
        </authorList>
    </citation>
    <scope>NUCLEOTIDE SEQUENCE [LARGE SCALE GENOMIC DNA]</scope>
    <source>
        <strain evidence="2 3">025E</strain>
    </source>
</reference>